<comment type="caution">
    <text evidence="1">The sequence shown here is derived from an EMBL/GenBank/DDBJ whole genome shotgun (WGS) entry which is preliminary data.</text>
</comment>
<accession>A0AAD6WLG0</accession>
<sequence>MEIRLLPGAPAADADTCVPIIQGEPTLDQEHAIASRPLPPIHTLAFELLAEIMVLVLAPPIGPNGRVEATVRDVQRLCQVCSYWREVAVKTARLWTTTPLPIMTPGWDWKVAPSPTKMFLERSAPLPIPVRILPVFSTDNNLVEISPMVSNMSDRWRTFKVMCPWDTFDVASLTRIVGLNNLECLVLKWTKPESWHGSELTVFVDAPRLRDVTIEVPLATSNILSMPWAQLTRLSLTYDSPQLCLDVLSSCTKLVTAYVNTKQWLESDSPDDSYVARSGLLAHLTELRIHSRIYSTGETLGPFLRRFRLPALKTLDLNVQLSETDDESFVDRLTPALTFLLAQSPNLYCLRLGNGGWESFYAEDMPDILHYTPNLTELVLSEVEVDDNFFGALRYAGPDTTPLVPKLDTLVLLDVGEFFEEASFGEMIRSRWWSDVERLTMVTPPIVTRLKHIKLWSQDFNNMADYYEGFTAELVDTMRKYCSQGLDSTGSSYF</sequence>
<proteinExistence type="predicted"/>
<evidence type="ECO:0008006" key="3">
    <source>
        <dbReference type="Google" id="ProtNLM"/>
    </source>
</evidence>
<gene>
    <name evidence="1" type="ORF">C8F04DRAFT_492957</name>
</gene>
<reference evidence="1" key="1">
    <citation type="submission" date="2023-03" db="EMBL/GenBank/DDBJ databases">
        <title>Massive genome expansion in bonnet fungi (Mycena s.s.) driven by repeated elements and novel gene families across ecological guilds.</title>
        <authorList>
            <consortium name="Lawrence Berkeley National Laboratory"/>
            <person name="Harder C.B."/>
            <person name="Miyauchi S."/>
            <person name="Viragh M."/>
            <person name="Kuo A."/>
            <person name="Thoen E."/>
            <person name="Andreopoulos B."/>
            <person name="Lu D."/>
            <person name="Skrede I."/>
            <person name="Drula E."/>
            <person name="Henrissat B."/>
            <person name="Morin E."/>
            <person name="Kohler A."/>
            <person name="Barry K."/>
            <person name="LaButti K."/>
            <person name="Morin E."/>
            <person name="Salamov A."/>
            <person name="Lipzen A."/>
            <person name="Mereny Z."/>
            <person name="Hegedus B."/>
            <person name="Baldrian P."/>
            <person name="Stursova M."/>
            <person name="Weitz H."/>
            <person name="Taylor A."/>
            <person name="Grigoriev I.V."/>
            <person name="Nagy L.G."/>
            <person name="Martin F."/>
            <person name="Kauserud H."/>
        </authorList>
    </citation>
    <scope>NUCLEOTIDE SEQUENCE</scope>
    <source>
        <strain evidence="1">CBHHK200</strain>
    </source>
</reference>
<dbReference type="Gene3D" id="3.80.10.10">
    <property type="entry name" value="Ribonuclease Inhibitor"/>
    <property type="match status" value="1"/>
</dbReference>
<organism evidence="1 2">
    <name type="scientific">Mycena alexandri</name>
    <dbReference type="NCBI Taxonomy" id="1745969"/>
    <lineage>
        <taxon>Eukaryota</taxon>
        <taxon>Fungi</taxon>
        <taxon>Dikarya</taxon>
        <taxon>Basidiomycota</taxon>
        <taxon>Agaricomycotina</taxon>
        <taxon>Agaricomycetes</taxon>
        <taxon>Agaricomycetidae</taxon>
        <taxon>Agaricales</taxon>
        <taxon>Marasmiineae</taxon>
        <taxon>Mycenaceae</taxon>
        <taxon>Mycena</taxon>
    </lineage>
</organism>
<dbReference type="EMBL" id="JARJCM010000459">
    <property type="protein sequence ID" value="KAJ7016837.1"/>
    <property type="molecule type" value="Genomic_DNA"/>
</dbReference>
<dbReference type="AlphaFoldDB" id="A0AAD6WLG0"/>
<dbReference type="Proteomes" id="UP001218188">
    <property type="component" value="Unassembled WGS sequence"/>
</dbReference>
<keyword evidence="2" id="KW-1185">Reference proteome</keyword>
<protein>
    <recommendedName>
        <fullName evidence="3">F-box domain-containing protein</fullName>
    </recommendedName>
</protein>
<evidence type="ECO:0000313" key="1">
    <source>
        <dbReference type="EMBL" id="KAJ7016837.1"/>
    </source>
</evidence>
<name>A0AAD6WLG0_9AGAR</name>
<dbReference type="InterPro" id="IPR032675">
    <property type="entry name" value="LRR_dom_sf"/>
</dbReference>
<evidence type="ECO:0000313" key="2">
    <source>
        <dbReference type="Proteomes" id="UP001218188"/>
    </source>
</evidence>
<dbReference type="SUPFAM" id="SSF52047">
    <property type="entry name" value="RNI-like"/>
    <property type="match status" value="1"/>
</dbReference>